<dbReference type="HOGENOM" id="CLU_025134_0_0_1"/>
<evidence type="ECO:0000259" key="3">
    <source>
        <dbReference type="Pfam" id="PF07773"/>
    </source>
</evidence>
<dbReference type="STRING" id="7897.ENSLACP00000022368"/>
<dbReference type="FunCoup" id="M3XI12">
    <property type="interactions" value="368"/>
</dbReference>
<reference evidence="4" key="2">
    <citation type="submission" date="2025-08" db="UniProtKB">
        <authorList>
            <consortium name="Ensembl"/>
        </authorList>
    </citation>
    <scope>IDENTIFICATION</scope>
</reference>
<keyword evidence="2" id="KW-0812">Transmembrane</keyword>
<dbReference type="EMBL" id="AFYH01016354">
    <property type="status" value="NOT_ANNOTATED_CDS"/>
    <property type="molecule type" value="Genomic_DNA"/>
</dbReference>
<dbReference type="EMBL" id="AFYH01016350">
    <property type="status" value="NOT_ANNOTATED_CDS"/>
    <property type="molecule type" value="Genomic_DNA"/>
</dbReference>
<dbReference type="EMBL" id="AFYH01016351">
    <property type="status" value="NOT_ANNOTATED_CDS"/>
    <property type="molecule type" value="Genomic_DNA"/>
</dbReference>
<proteinExistence type="predicted"/>
<protein>
    <submittedName>
        <fullName evidence="4">Tectonic family member 2</fullName>
    </submittedName>
</protein>
<dbReference type="GO" id="GO:0007224">
    <property type="term" value="P:smoothened signaling pathway"/>
    <property type="evidence" value="ECO:0007669"/>
    <property type="project" value="TreeGrafter"/>
</dbReference>
<dbReference type="Proteomes" id="UP000008672">
    <property type="component" value="Unassembled WGS sequence"/>
</dbReference>
<evidence type="ECO:0000313" key="5">
    <source>
        <dbReference type="Proteomes" id="UP000008672"/>
    </source>
</evidence>
<feature type="domain" description="Tectonic-1-3" evidence="3">
    <location>
        <begin position="224"/>
        <end position="417"/>
    </location>
</feature>
<evidence type="ECO:0000256" key="2">
    <source>
        <dbReference type="SAM" id="Phobius"/>
    </source>
</evidence>
<reference evidence="5" key="1">
    <citation type="submission" date="2011-08" db="EMBL/GenBank/DDBJ databases">
        <title>The draft genome of Latimeria chalumnae.</title>
        <authorList>
            <person name="Di Palma F."/>
            <person name="Alfoldi J."/>
            <person name="Johnson J."/>
            <person name="Berlin A."/>
            <person name="Gnerre S."/>
            <person name="Jaffe D."/>
            <person name="MacCallum I."/>
            <person name="Young S."/>
            <person name="Walker B.J."/>
            <person name="Lander E."/>
            <person name="Lindblad-Toh K."/>
        </authorList>
    </citation>
    <scope>NUCLEOTIDE SEQUENCE [LARGE SCALE GENOMIC DNA]</scope>
    <source>
        <strain evidence="5">Wild caught</strain>
    </source>
</reference>
<comment type="subunit">
    <text evidence="1">Part of the tectonic-like complex (also named B9 complex).</text>
</comment>
<name>M3XI12_LATCH</name>
<dbReference type="PANTHER" id="PTHR14611:SF6">
    <property type="entry name" value="TECTONIC-2"/>
    <property type="match status" value="1"/>
</dbReference>
<dbReference type="EMBL" id="AFYH01016353">
    <property type="status" value="NOT_ANNOTATED_CDS"/>
    <property type="molecule type" value="Genomic_DNA"/>
</dbReference>
<dbReference type="PANTHER" id="PTHR14611">
    <property type="entry name" value="TECTONIC FAMILY MEMBER"/>
    <property type="match status" value="1"/>
</dbReference>
<evidence type="ECO:0000313" key="4">
    <source>
        <dbReference type="Ensembl" id="ENSLACP00000022368.1"/>
    </source>
</evidence>
<accession>M3XI12</accession>
<dbReference type="AlphaFoldDB" id="M3XI12"/>
<keyword evidence="2" id="KW-1133">Transmembrane helix</keyword>
<organism evidence="4 5">
    <name type="scientific">Latimeria chalumnae</name>
    <name type="common">Coelacanth</name>
    <dbReference type="NCBI Taxonomy" id="7897"/>
    <lineage>
        <taxon>Eukaryota</taxon>
        <taxon>Metazoa</taxon>
        <taxon>Chordata</taxon>
        <taxon>Craniata</taxon>
        <taxon>Vertebrata</taxon>
        <taxon>Euteleostomi</taxon>
        <taxon>Coelacanthiformes</taxon>
        <taxon>Coelacanthidae</taxon>
        <taxon>Latimeria</taxon>
    </lineage>
</organism>
<feature type="domain" description="Tectonic-1-3" evidence="3">
    <location>
        <begin position="51"/>
        <end position="212"/>
    </location>
</feature>
<dbReference type="eggNOG" id="ENOG502QV82">
    <property type="taxonomic scope" value="Eukaryota"/>
</dbReference>
<evidence type="ECO:0000256" key="1">
    <source>
        <dbReference type="ARBA" id="ARBA00011495"/>
    </source>
</evidence>
<reference evidence="4" key="3">
    <citation type="submission" date="2025-09" db="UniProtKB">
        <authorList>
            <consortium name="Ensembl"/>
        </authorList>
    </citation>
    <scope>IDENTIFICATION</scope>
</reference>
<feature type="transmembrane region" description="Helical" evidence="2">
    <location>
        <begin position="465"/>
        <end position="485"/>
    </location>
</feature>
<dbReference type="Ensembl" id="ENSLACT00000025075.1">
    <property type="protein sequence ID" value="ENSLACP00000022368.1"/>
    <property type="gene ID" value="ENSLACG00000022241.1"/>
</dbReference>
<dbReference type="GeneTree" id="ENSGT00570000079101"/>
<dbReference type="EMBL" id="AFYH01016352">
    <property type="status" value="NOT_ANNOTATED_CDS"/>
    <property type="molecule type" value="Genomic_DNA"/>
</dbReference>
<dbReference type="GO" id="GO:1904491">
    <property type="term" value="P:protein localization to ciliary transition zone"/>
    <property type="evidence" value="ECO:0007669"/>
    <property type="project" value="TreeGrafter"/>
</dbReference>
<dbReference type="Pfam" id="PF07773">
    <property type="entry name" value="TCTN_DUF1619"/>
    <property type="match status" value="2"/>
</dbReference>
<keyword evidence="2" id="KW-0472">Membrane</keyword>
<dbReference type="InterPro" id="IPR011677">
    <property type="entry name" value="TCTN1-3_dom"/>
</dbReference>
<dbReference type="OrthoDB" id="9282501at2759"/>
<dbReference type="GO" id="GO:0036038">
    <property type="term" value="C:MKS complex"/>
    <property type="evidence" value="ECO:0007669"/>
    <property type="project" value="TreeGrafter"/>
</dbReference>
<sequence>MENAPDWFPFLCVHSSLNNAPFLGLFYQGSTISPSQGPSFKRSGQDNVQRATGYKQGDPILTQQYGYLTIPQQSISGQCLRKAPVAFLQNFNVNCVVPLRTCPSNPVTDVVIDGYNDAIQIEVTKEFVENLTDFITAPGQSSSFALNQYVSLGNFQAAASDVSCPNVTLAADYTFFWKGNAITKVTVMVQYGDVPLIPSATLTQRFSATFINSVNNSIPTEQASGNPGYQIGKPVIAGRNDSSGVTTNATLSIWQPVGNGMHCEKSTPVLFGEDFISGCLLEHDLTDFEDCSQLRKDTTEVFKPLVEATHVAMRGNSNPKDLKEWVEIIRTPIKNNNTNIVNSTSTCTDIPAELNIRIITAVVGAVEGILQREILGVEISFSTVTWQLQCGGGNVEACNDQTIRQSFPITSSVQFITIPAQPTPPMSSFQMNYTEYDCNRNDVCWQQLAYPLTRYYTGESYSQSVAKGMILVFFFIAAAVLGSPWNKIRQAWNKTTL</sequence>
<dbReference type="GO" id="GO:0060271">
    <property type="term" value="P:cilium assembly"/>
    <property type="evidence" value="ECO:0007669"/>
    <property type="project" value="TreeGrafter"/>
</dbReference>
<dbReference type="Bgee" id="ENSLACG00000022241">
    <property type="expression patterns" value="Expressed in pelvic fin and 4 other cell types or tissues"/>
</dbReference>
<dbReference type="KEGG" id="lcm:102351376"/>
<dbReference type="InterPro" id="IPR040354">
    <property type="entry name" value="TCTN1-3"/>
</dbReference>
<dbReference type="InParanoid" id="M3XI12"/>
<dbReference type="OMA" id="GWFPFLC"/>
<keyword evidence="5" id="KW-1185">Reference proteome</keyword>
<gene>
    <name evidence="4" type="primary">TCTN2</name>
</gene>